<organism evidence="1">
    <name type="scientific">marine sediment metagenome</name>
    <dbReference type="NCBI Taxonomy" id="412755"/>
    <lineage>
        <taxon>unclassified sequences</taxon>
        <taxon>metagenomes</taxon>
        <taxon>ecological metagenomes</taxon>
    </lineage>
</organism>
<dbReference type="EMBL" id="BARV01028706">
    <property type="protein sequence ID" value="GAI36635.1"/>
    <property type="molecule type" value="Genomic_DNA"/>
</dbReference>
<dbReference type="Gene3D" id="3.40.190.10">
    <property type="entry name" value="Periplasmic binding protein-like II"/>
    <property type="match status" value="2"/>
</dbReference>
<name>X1PC85_9ZZZZ</name>
<dbReference type="InterPro" id="IPR006059">
    <property type="entry name" value="SBP"/>
</dbReference>
<dbReference type="Pfam" id="PF01547">
    <property type="entry name" value="SBP_bac_1"/>
    <property type="match status" value="1"/>
</dbReference>
<comment type="caution">
    <text evidence="1">The sequence shown here is derived from an EMBL/GenBank/DDBJ whole genome shotgun (WGS) entry which is preliminary data.</text>
</comment>
<accession>X1PC85</accession>
<sequence>FESYYSLAGITNAFGDPTLVDLETKTPFPDKQGWIDGLDWIAGVIQEYGHPGQATMTWYDLVPFMQAGQIGSWIDHSGYHGVWQLAEESTIPDATTYGPPLEGPSGRRMSTCPYTDGFAMNANSENKEATWYFIAWSVSNMRYQLELDENIRFDLPNFVTIESDLYKSKIEGNNLQNWYDMWTSPELGGLLLDDTDQIISSFKHYPQDVRFLELVEAYQVEASETIAGRQTAEEAIEKATAKILDILK</sequence>
<dbReference type="SUPFAM" id="SSF53850">
    <property type="entry name" value="Periplasmic binding protein-like II"/>
    <property type="match status" value="1"/>
</dbReference>
<feature type="non-terminal residue" evidence="1">
    <location>
        <position position="1"/>
    </location>
</feature>
<dbReference type="AlphaFoldDB" id="X1PC85"/>
<proteinExistence type="predicted"/>
<protein>
    <recommendedName>
        <fullName evidence="2">Extracellular solute-binding protein</fullName>
    </recommendedName>
</protein>
<evidence type="ECO:0008006" key="2">
    <source>
        <dbReference type="Google" id="ProtNLM"/>
    </source>
</evidence>
<evidence type="ECO:0000313" key="1">
    <source>
        <dbReference type="EMBL" id="GAI36635.1"/>
    </source>
</evidence>
<reference evidence="1" key="1">
    <citation type="journal article" date="2014" name="Front. Microbiol.">
        <title>High frequency of phylogenetically diverse reductive dehalogenase-homologous genes in deep subseafloor sedimentary metagenomes.</title>
        <authorList>
            <person name="Kawai M."/>
            <person name="Futagami T."/>
            <person name="Toyoda A."/>
            <person name="Takaki Y."/>
            <person name="Nishi S."/>
            <person name="Hori S."/>
            <person name="Arai W."/>
            <person name="Tsubouchi T."/>
            <person name="Morono Y."/>
            <person name="Uchiyama I."/>
            <person name="Ito T."/>
            <person name="Fujiyama A."/>
            <person name="Inagaki F."/>
            <person name="Takami H."/>
        </authorList>
    </citation>
    <scope>NUCLEOTIDE SEQUENCE</scope>
    <source>
        <strain evidence="1">Expedition CK06-06</strain>
    </source>
</reference>
<gene>
    <name evidence="1" type="ORF">S06H3_45898</name>
</gene>